<proteinExistence type="predicted"/>
<sequence length="155" mass="16981">MVLDPADREMLTALVRTGSHPASQVRRARILLELDQNDPGRLGRGEPVPTQQVVAWRAGVHVDTVVKISKAYADRGGDVTDTIGRRKRLSPPVPPIVTGEVEARVIALACSQPPPGYARWSLRLLEKHVALVDDIPDLDHSTIGRILKRGHCVLI</sequence>
<dbReference type="Proteomes" id="UP000503011">
    <property type="component" value="Chromosome"/>
</dbReference>
<dbReference type="SUPFAM" id="SSF46689">
    <property type="entry name" value="Homeodomain-like"/>
    <property type="match status" value="1"/>
</dbReference>
<dbReference type="Pfam" id="PF13565">
    <property type="entry name" value="HTH_32"/>
    <property type="match status" value="1"/>
</dbReference>
<dbReference type="EMBL" id="AP022871">
    <property type="protein sequence ID" value="BCB87871.1"/>
    <property type="molecule type" value="Genomic_DNA"/>
</dbReference>
<protein>
    <submittedName>
        <fullName evidence="1">Transposase</fullName>
    </submittedName>
</protein>
<accession>A0A6F8YAH7</accession>
<organism evidence="1 3">
    <name type="scientific">Phytohabitans suffuscus</name>
    <dbReference type="NCBI Taxonomy" id="624315"/>
    <lineage>
        <taxon>Bacteria</taxon>
        <taxon>Bacillati</taxon>
        <taxon>Actinomycetota</taxon>
        <taxon>Actinomycetes</taxon>
        <taxon>Micromonosporales</taxon>
        <taxon>Micromonosporaceae</taxon>
    </lineage>
</organism>
<reference evidence="1 3" key="1">
    <citation type="submission" date="2020-03" db="EMBL/GenBank/DDBJ databases">
        <title>Whole genome shotgun sequence of Phytohabitans suffuscus NBRC 105367.</title>
        <authorList>
            <person name="Komaki H."/>
            <person name="Tamura T."/>
        </authorList>
    </citation>
    <scope>NUCLEOTIDE SEQUENCE [LARGE SCALE GENOMIC DNA]</scope>
    <source>
        <strain evidence="1 3">NBRC 105367</strain>
    </source>
</reference>
<dbReference type="KEGG" id="psuu:Psuf_051840"/>
<reference evidence="1 3" key="2">
    <citation type="submission" date="2020-03" db="EMBL/GenBank/DDBJ databases">
        <authorList>
            <person name="Ichikawa N."/>
            <person name="Kimura A."/>
            <person name="Kitahashi Y."/>
            <person name="Uohara A."/>
        </authorList>
    </citation>
    <scope>NUCLEOTIDE SEQUENCE [LARGE SCALE GENOMIC DNA]</scope>
    <source>
        <strain evidence="1 3">NBRC 105367</strain>
    </source>
</reference>
<dbReference type="KEGG" id="psuu:Psuf_004470"/>
<keyword evidence="3" id="KW-1185">Reference proteome</keyword>
<dbReference type="EMBL" id="AP022871">
    <property type="protein sequence ID" value="BCB83134.1"/>
    <property type="molecule type" value="Genomic_DNA"/>
</dbReference>
<evidence type="ECO:0000313" key="3">
    <source>
        <dbReference type="Proteomes" id="UP000503011"/>
    </source>
</evidence>
<name>A0A6F8YAH7_9ACTN</name>
<evidence type="ECO:0000313" key="2">
    <source>
        <dbReference type="EMBL" id="BCB87871.1"/>
    </source>
</evidence>
<evidence type="ECO:0000313" key="1">
    <source>
        <dbReference type="EMBL" id="BCB83134.1"/>
    </source>
</evidence>
<dbReference type="RefSeq" id="WP_197945752.1">
    <property type="nucleotide sequence ID" value="NZ_AP022871.1"/>
</dbReference>
<dbReference type="InterPro" id="IPR009057">
    <property type="entry name" value="Homeodomain-like_sf"/>
</dbReference>
<gene>
    <name evidence="1" type="ORF">Psuf_004470</name>
    <name evidence="2" type="ORF">Psuf_051840</name>
</gene>
<dbReference type="AlphaFoldDB" id="A0A6F8YAH7"/>